<reference evidence="2 3" key="1">
    <citation type="submission" date="2018-04" db="EMBL/GenBank/DDBJ databases">
        <authorList>
            <person name="Zhang X."/>
            <person name="Yuan J."/>
            <person name="Li F."/>
            <person name="Xiang J."/>
        </authorList>
    </citation>
    <scope>NUCLEOTIDE SEQUENCE [LARGE SCALE GENOMIC DNA]</scope>
    <source>
        <tissue evidence="2">Muscle</tissue>
    </source>
</reference>
<dbReference type="GO" id="GO:0004623">
    <property type="term" value="F:phospholipase A2 activity"/>
    <property type="evidence" value="ECO:0007669"/>
    <property type="project" value="InterPro"/>
</dbReference>
<keyword evidence="1" id="KW-0732">Signal</keyword>
<dbReference type="GO" id="GO:0006644">
    <property type="term" value="P:phospholipid metabolic process"/>
    <property type="evidence" value="ECO:0007669"/>
    <property type="project" value="InterPro"/>
</dbReference>
<dbReference type="GO" id="GO:0016042">
    <property type="term" value="P:lipid catabolic process"/>
    <property type="evidence" value="ECO:0007669"/>
    <property type="project" value="InterPro"/>
</dbReference>
<dbReference type="OrthoDB" id="3935740at2759"/>
<protein>
    <submittedName>
        <fullName evidence="2">Phospholipase-like protein A2, group</fullName>
    </submittedName>
</protein>
<feature type="chain" id="PRO_5019102586" evidence="1">
    <location>
        <begin position="26"/>
        <end position="206"/>
    </location>
</feature>
<name>A0A423TCS3_PENVA</name>
<dbReference type="Gene3D" id="1.20.90.10">
    <property type="entry name" value="Phospholipase A2 domain"/>
    <property type="match status" value="1"/>
</dbReference>
<dbReference type="GO" id="GO:0005509">
    <property type="term" value="F:calcium ion binding"/>
    <property type="evidence" value="ECO:0007669"/>
    <property type="project" value="InterPro"/>
</dbReference>
<dbReference type="InterPro" id="IPR010711">
    <property type="entry name" value="PLA2G12"/>
</dbReference>
<dbReference type="PANTHER" id="PTHR12824">
    <property type="entry name" value="GROUP XII SECRETORY PHOSPHOLIPASE A2 FAMILY MEMBER"/>
    <property type="match status" value="1"/>
</dbReference>
<dbReference type="SUPFAM" id="SSF48619">
    <property type="entry name" value="Phospholipase A2, PLA2"/>
    <property type="match status" value="1"/>
</dbReference>
<dbReference type="GO" id="GO:0050482">
    <property type="term" value="P:arachidonate secretion"/>
    <property type="evidence" value="ECO:0007669"/>
    <property type="project" value="InterPro"/>
</dbReference>
<dbReference type="PANTHER" id="PTHR12824:SF8">
    <property type="entry name" value="GXIVSPLA2, ISOFORM A"/>
    <property type="match status" value="1"/>
</dbReference>
<evidence type="ECO:0000256" key="1">
    <source>
        <dbReference type="SAM" id="SignalP"/>
    </source>
</evidence>
<reference evidence="2 3" key="2">
    <citation type="submission" date="2019-01" db="EMBL/GenBank/DDBJ databases">
        <title>The decoding of complex shrimp genome reveals the adaptation for benthos swimmer, frequently molting mechanism and breeding impact on genome.</title>
        <authorList>
            <person name="Sun Y."/>
            <person name="Gao Y."/>
            <person name="Yu Y."/>
        </authorList>
    </citation>
    <scope>NUCLEOTIDE SEQUENCE [LARGE SCALE GENOMIC DNA]</scope>
    <source>
        <tissue evidence="2">Muscle</tissue>
    </source>
</reference>
<sequence>MKVGIRLVLSLAITLVVPFVPGARGDGYFQSVYESIVQAQATLREVATTVNKGLKTLAETMKFVEKFVDSTVEEECQYSCPKNKVPVANPNHIPDYNGCGALGVFFEKEDLSRPEMVDCCNEHDLCYDTCGSDKDECDLRFKKCLYNTCNSNQQEMEVLSLKACKGGAKLLYTATLALGCTSYKDAQEQACICVDKNDIPKTRYEL</sequence>
<comment type="caution">
    <text evidence="2">The sequence shown here is derived from an EMBL/GenBank/DDBJ whole genome shotgun (WGS) entry which is preliminary data.</text>
</comment>
<accession>A0A423TCS3</accession>
<dbReference type="Proteomes" id="UP000283509">
    <property type="component" value="Unassembled WGS sequence"/>
</dbReference>
<evidence type="ECO:0000313" key="2">
    <source>
        <dbReference type="EMBL" id="ROT74293.1"/>
    </source>
</evidence>
<dbReference type="EMBL" id="QCYY01001915">
    <property type="protein sequence ID" value="ROT74293.1"/>
    <property type="molecule type" value="Genomic_DNA"/>
</dbReference>
<evidence type="ECO:0000313" key="3">
    <source>
        <dbReference type="Proteomes" id="UP000283509"/>
    </source>
</evidence>
<keyword evidence="3" id="KW-1185">Reference proteome</keyword>
<gene>
    <name evidence="2" type="ORF">C7M84_007226</name>
</gene>
<proteinExistence type="predicted"/>
<dbReference type="STRING" id="6689.A0A423TCS3"/>
<dbReference type="AlphaFoldDB" id="A0A423TCS3"/>
<feature type="signal peptide" evidence="1">
    <location>
        <begin position="1"/>
        <end position="25"/>
    </location>
</feature>
<organism evidence="2 3">
    <name type="scientific">Penaeus vannamei</name>
    <name type="common">Whiteleg shrimp</name>
    <name type="synonym">Litopenaeus vannamei</name>
    <dbReference type="NCBI Taxonomy" id="6689"/>
    <lineage>
        <taxon>Eukaryota</taxon>
        <taxon>Metazoa</taxon>
        <taxon>Ecdysozoa</taxon>
        <taxon>Arthropoda</taxon>
        <taxon>Crustacea</taxon>
        <taxon>Multicrustacea</taxon>
        <taxon>Malacostraca</taxon>
        <taxon>Eumalacostraca</taxon>
        <taxon>Eucarida</taxon>
        <taxon>Decapoda</taxon>
        <taxon>Dendrobranchiata</taxon>
        <taxon>Penaeoidea</taxon>
        <taxon>Penaeidae</taxon>
        <taxon>Penaeus</taxon>
    </lineage>
</organism>
<dbReference type="InterPro" id="IPR036444">
    <property type="entry name" value="PLipase_A2_dom_sf"/>
</dbReference>
<dbReference type="GO" id="GO:0005576">
    <property type="term" value="C:extracellular region"/>
    <property type="evidence" value="ECO:0007669"/>
    <property type="project" value="InterPro"/>
</dbReference>
<dbReference type="Pfam" id="PF06951">
    <property type="entry name" value="PLA2G12"/>
    <property type="match status" value="1"/>
</dbReference>